<feature type="transmembrane region" description="Helical" evidence="1">
    <location>
        <begin position="7"/>
        <end position="27"/>
    </location>
</feature>
<keyword evidence="1" id="KW-0472">Membrane</keyword>
<evidence type="ECO:0000313" key="2">
    <source>
        <dbReference type="EMBL" id="ABZ06005.1"/>
    </source>
</evidence>
<sequence length="198" mass="22976">MTANKRIVQLSLISIGLLLILATYFFYPKIIKNKFLEEETVKDGVIKTDMTDSKERNIFENVEYNSLYDMDKPFKVKSEKAYILIKEPDIVYMTNMQVTLDMDDGRVVIITSDKGRYNKVTYDCFFENNVKAIDGKTTVLAENLDLLATEDSATVYNNVFLTNDKGSLRADKIHYDFETKYYQVSMFSDEKVKIKLIK</sequence>
<dbReference type="Gene3D" id="2.60.450.10">
    <property type="entry name" value="Lipopolysaccharide (LPS) transport protein A like domain"/>
    <property type="match status" value="1"/>
</dbReference>
<gene>
    <name evidence="2" type="ORF">ALOHA_HF4000005D21ctg1g10</name>
</gene>
<name>B3T096_9ZZZZ</name>
<dbReference type="EMBL" id="EU016564">
    <property type="protein sequence ID" value="ABZ06005.1"/>
    <property type="molecule type" value="Genomic_DNA"/>
</dbReference>
<protein>
    <recommendedName>
        <fullName evidence="3">LPS export ABC transporter periplasmic protein LptC</fullName>
    </recommendedName>
</protein>
<keyword evidence="1" id="KW-1133">Transmembrane helix</keyword>
<accession>B3T096</accession>
<dbReference type="Pfam" id="PF06835">
    <property type="entry name" value="LptC"/>
    <property type="match status" value="1"/>
</dbReference>
<evidence type="ECO:0008006" key="3">
    <source>
        <dbReference type="Google" id="ProtNLM"/>
    </source>
</evidence>
<dbReference type="AlphaFoldDB" id="B3T096"/>
<organism evidence="2">
    <name type="scientific">uncultured marine microorganism HF4000_005D21</name>
    <dbReference type="NCBI Taxonomy" id="455505"/>
    <lineage>
        <taxon>unclassified sequences</taxon>
        <taxon>environmental samples</taxon>
    </lineage>
</organism>
<keyword evidence="1" id="KW-0812">Transmembrane</keyword>
<dbReference type="InterPro" id="IPR010664">
    <property type="entry name" value="LipoPS_assembly_LptC-rel"/>
</dbReference>
<proteinExistence type="predicted"/>
<reference evidence="2" key="1">
    <citation type="journal article" date="2008" name="ISME J.">
        <title>Genomic patterns of recombination, clonal divergence and environment in marine microbial populations.</title>
        <authorList>
            <person name="Konstantinidis K.T."/>
            <person name="Delong E.F."/>
        </authorList>
    </citation>
    <scope>NUCLEOTIDE SEQUENCE</scope>
</reference>
<evidence type="ECO:0000256" key="1">
    <source>
        <dbReference type="SAM" id="Phobius"/>
    </source>
</evidence>